<dbReference type="EMBL" id="FN649760">
    <property type="protein sequence ID" value="CBJ31928.1"/>
    <property type="molecule type" value="Genomic_DNA"/>
</dbReference>
<dbReference type="Proteomes" id="UP000002630">
    <property type="component" value="Unassembled WGS sequence"/>
</dbReference>
<feature type="region of interest" description="Disordered" evidence="1">
    <location>
        <begin position="110"/>
        <end position="140"/>
    </location>
</feature>
<evidence type="ECO:0000256" key="1">
    <source>
        <dbReference type="SAM" id="MobiDB-lite"/>
    </source>
</evidence>
<dbReference type="AlphaFoldDB" id="D7FVK7"/>
<dbReference type="OrthoDB" id="10278447at2759"/>
<organism evidence="2 3">
    <name type="scientific">Ectocarpus siliculosus</name>
    <name type="common">Brown alga</name>
    <name type="synonym">Conferva siliculosa</name>
    <dbReference type="NCBI Taxonomy" id="2880"/>
    <lineage>
        <taxon>Eukaryota</taxon>
        <taxon>Sar</taxon>
        <taxon>Stramenopiles</taxon>
        <taxon>Ochrophyta</taxon>
        <taxon>PX clade</taxon>
        <taxon>Phaeophyceae</taxon>
        <taxon>Ectocarpales</taxon>
        <taxon>Ectocarpaceae</taxon>
        <taxon>Ectocarpus</taxon>
    </lineage>
</organism>
<evidence type="ECO:0000313" key="3">
    <source>
        <dbReference type="Proteomes" id="UP000002630"/>
    </source>
</evidence>
<accession>D7FVK7</accession>
<reference evidence="2 3" key="1">
    <citation type="journal article" date="2010" name="Nature">
        <title>The Ectocarpus genome and the independent evolution of multicellularity in brown algae.</title>
        <authorList>
            <person name="Cock J.M."/>
            <person name="Sterck L."/>
            <person name="Rouze P."/>
            <person name="Scornet D."/>
            <person name="Allen A.E."/>
            <person name="Amoutzias G."/>
            <person name="Anthouard V."/>
            <person name="Artiguenave F."/>
            <person name="Aury J.M."/>
            <person name="Badger J.H."/>
            <person name="Beszteri B."/>
            <person name="Billiau K."/>
            <person name="Bonnet E."/>
            <person name="Bothwell J.H."/>
            <person name="Bowler C."/>
            <person name="Boyen C."/>
            <person name="Brownlee C."/>
            <person name="Carrano C.J."/>
            <person name="Charrier B."/>
            <person name="Cho G.Y."/>
            <person name="Coelho S.M."/>
            <person name="Collen J."/>
            <person name="Corre E."/>
            <person name="Da Silva C."/>
            <person name="Delage L."/>
            <person name="Delaroque N."/>
            <person name="Dittami S.M."/>
            <person name="Doulbeau S."/>
            <person name="Elias M."/>
            <person name="Farnham G."/>
            <person name="Gachon C.M."/>
            <person name="Gschloessl B."/>
            <person name="Heesch S."/>
            <person name="Jabbari K."/>
            <person name="Jubin C."/>
            <person name="Kawai H."/>
            <person name="Kimura K."/>
            <person name="Kloareg B."/>
            <person name="Kupper F.C."/>
            <person name="Lang D."/>
            <person name="Le Bail A."/>
            <person name="Leblanc C."/>
            <person name="Lerouge P."/>
            <person name="Lohr M."/>
            <person name="Lopez P.J."/>
            <person name="Martens C."/>
            <person name="Maumus F."/>
            <person name="Michel G."/>
            <person name="Miranda-Saavedra D."/>
            <person name="Morales J."/>
            <person name="Moreau H."/>
            <person name="Motomura T."/>
            <person name="Nagasato C."/>
            <person name="Napoli C.A."/>
            <person name="Nelson D.R."/>
            <person name="Nyvall-Collen P."/>
            <person name="Peters A.F."/>
            <person name="Pommier C."/>
            <person name="Potin P."/>
            <person name="Poulain J."/>
            <person name="Quesneville H."/>
            <person name="Read B."/>
            <person name="Rensing S.A."/>
            <person name="Ritter A."/>
            <person name="Rousvoal S."/>
            <person name="Samanta M."/>
            <person name="Samson G."/>
            <person name="Schroeder D.C."/>
            <person name="Segurens B."/>
            <person name="Strittmatter M."/>
            <person name="Tonon T."/>
            <person name="Tregear J.W."/>
            <person name="Valentin K."/>
            <person name="von Dassow P."/>
            <person name="Yamagishi T."/>
            <person name="Van de Peer Y."/>
            <person name="Wincker P."/>
        </authorList>
    </citation>
    <scope>NUCLEOTIDE SEQUENCE [LARGE SCALE GENOMIC DNA]</scope>
    <source>
        <strain evidence="3">Ec32 / CCAP1310/4</strain>
    </source>
</reference>
<protein>
    <submittedName>
        <fullName evidence="2">Uncharacterized protein</fullName>
    </submittedName>
</protein>
<sequence length="140" mass="14609">MAPSEAPLNAEAIARAVTGLPSAVFVGGVSGALDAEASALVDKLDPKLEEIKTDINAALELCHSGNEPSAGEWQDDVETLRAGVRSIKTIAVSLLNNTYVAPRARERLHREPSLSSFGGSTRAGGALGQPSTDQEFVLEL</sequence>
<name>D7FVK7_ECTSI</name>
<gene>
    <name evidence="2" type="ORF">Esi_0294_0028</name>
</gene>
<proteinExistence type="predicted"/>
<dbReference type="InParanoid" id="D7FVK7"/>
<keyword evidence="3" id="KW-1185">Reference proteome</keyword>
<evidence type="ECO:0000313" key="2">
    <source>
        <dbReference type="EMBL" id="CBJ31928.1"/>
    </source>
</evidence>